<dbReference type="EMBL" id="NPDN01000004">
    <property type="protein sequence ID" value="PJZ25893.1"/>
    <property type="molecule type" value="Genomic_DNA"/>
</dbReference>
<accession>A0A2M9XDX0</accession>
<dbReference type="SUPFAM" id="SSF50249">
    <property type="entry name" value="Nucleic acid-binding proteins"/>
    <property type="match status" value="1"/>
</dbReference>
<keyword evidence="2" id="KW-1185">Reference proteome</keyword>
<dbReference type="Gene3D" id="2.40.50.140">
    <property type="entry name" value="Nucleic acid-binding proteins"/>
    <property type="match status" value="1"/>
</dbReference>
<protein>
    <submittedName>
        <fullName evidence="1">CsaA family protein</fullName>
    </submittedName>
</protein>
<name>A0A2M9XDX0_9LEPT</name>
<evidence type="ECO:0000313" key="2">
    <source>
        <dbReference type="Proteomes" id="UP000232196"/>
    </source>
</evidence>
<dbReference type="Proteomes" id="UP000232196">
    <property type="component" value="Unassembled WGS sequence"/>
</dbReference>
<reference evidence="1 2" key="1">
    <citation type="submission" date="2017-07" db="EMBL/GenBank/DDBJ databases">
        <title>Leptospira spp. isolated from tropical soils.</title>
        <authorList>
            <person name="Thibeaux R."/>
            <person name="Iraola G."/>
            <person name="Ferres I."/>
            <person name="Bierque E."/>
            <person name="Girault D."/>
            <person name="Soupe-Gilbert M.-E."/>
            <person name="Picardeau M."/>
            <person name="Goarant C."/>
        </authorList>
    </citation>
    <scope>NUCLEOTIDE SEQUENCE [LARGE SCALE GENOMIC DNA]</scope>
    <source>
        <strain evidence="1 2">MCA1-C-A1</strain>
    </source>
</reference>
<organism evidence="1 2">
    <name type="scientific">Leptospira hartskeerlii</name>
    <dbReference type="NCBI Taxonomy" id="2023177"/>
    <lineage>
        <taxon>Bacteria</taxon>
        <taxon>Pseudomonadati</taxon>
        <taxon>Spirochaetota</taxon>
        <taxon>Spirochaetia</taxon>
        <taxon>Leptospirales</taxon>
        <taxon>Leptospiraceae</taxon>
        <taxon>Leptospira</taxon>
    </lineage>
</organism>
<dbReference type="AlphaFoldDB" id="A0A2M9XDX0"/>
<evidence type="ECO:0000313" key="1">
    <source>
        <dbReference type="EMBL" id="PJZ25893.1"/>
    </source>
</evidence>
<dbReference type="OrthoDB" id="9794564at2"/>
<sequence>MMESTEYINLVSERPFADLDLRVGKVIGFELLLDHGEKAYRLILDFGENAGVRKSSEPILSLGEEKDFFGKQTLCVMDYPSAHIARMRAQALFLGFMEDEEEFSKSDAISFVQLAC</sequence>
<comment type="caution">
    <text evidence="1">The sequence shown here is derived from an EMBL/GenBank/DDBJ whole genome shotgun (WGS) entry which is preliminary data.</text>
</comment>
<gene>
    <name evidence="1" type="ORF">CH357_09745</name>
</gene>
<dbReference type="InterPro" id="IPR012340">
    <property type="entry name" value="NA-bd_OB-fold"/>
</dbReference>
<proteinExistence type="predicted"/>